<dbReference type="NCBIfam" id="TIGR00693">
    <property type="entry name" value="thiE"/>
    <property type="match status" value="1"/>
</dbReference>
<evidence type="ECO:0000256" key="6">
    <source>
        <dbReference type="ARBA" id="ARBA00047334"/>
    </source>
</evidence>
<feature type="binding site" evidence="9">
    <location>
        <position position="367"/>
    </location>
    <ligand>
        <name>2-[(2R,5Z)-2-carboxy-4-methylthiazol-5(2H)-ylidene]ethyl phosphate</name>
        <dbReference type="ChEBI" id="CHEBI:62899"/>
    </ligand>
</feature>
<evidence type="ECO:0000256" key="11">
    <source>
        <dbReference type="RuleBase" id="RU004253"/>
    </source>
</evidence>
<dbReference type="GO" id="GO:0004789">
    <property type="term" value="F:thiamine-phosphate diphosphorylase activity"/>
    <property type="evidence" value="ECO:0007669"/>
    <property type="project" value="UniProtKB-EC"/>
</dbReference>
<dbReference type="InterPro" id="IPR013785">
    <property type="entry name" value="Aldolase_TIM"/>
</dbReference>
<name>A0ABS2HPL8_9VIBR</name>
<dbReference type="EMBL" id="JAFEUM010000014">
    <property type="protein sequence ID" value="MBM7038617.1"/>
    <property type="molecule type" value="Genomic_DNA"/>
</dbReference>
<keyword evidence="3 9" id="KW-0479">Metal-binding</keyword>
<proteinExistence type="inferred from homology"/>
<comment type="function">
    <text evidence="9">Condenses 4-methyl-5-(beta-hydroxyethyl)thiazole monophosphate (THZ-P) and 2-methyl-4-amino-5-hydroxymethyl pyrimidine pyrophosphate (HMP-PP) to form thiamine monophosphate (TMP).</text>
</comment>
<comment type="cofactor">
    <cofactor evidence="9">
        <name>Mg(2+)</name>
        <dbReference type="ChEBI" id="CHEBI:18420"/>
    </cofactor>
    <text evidence="9">Binds 1 Mg(2+) ion per subunit.</text>
</comment>
<evidence type="ECO:0000256" key="3">
    <source>
        <dbReference type="ARBA" id="ARBA00022723"/>
    </source>
</evidence>
<dbReference type="NCBIfam" id="NF002904">
    <property type="entry name" value="PRK03512.1"/>
    <property type="match status" value="1"/>
</dbReference>
<feature type="domain" description="Thiamine phosphate synthase/TenI" evidence="12">
    <location>
        <begin position="211"/>
        <end position="390"/>
    </location>
</feature>
<evidence type="ECO:0000256" key="4">
    <source>
        <dbReference type="ARBA" id="ARBA00022842"/>
    </source>
</evidence>
<protein>
    <recommendedName>
        <fullName evidence="9">Thiamine-phosphate synthase</fullName>
        <shortName evidence="9">TP synthase</shortName>
        <shortName evidence="9">TPS</shortName>
        <ecNumber evidence="9">2.5.1.3</ecNumber>
    </recommendedName>
    <alternativeName>
        <fullName evidence="9">Thiamine-phosphate pyrophosphorylase</fullName>
        <shortName evidence="9">TMP pyrophosphorylase</shortName>
        <shortName evidence="9">TMP-PPase</shortName>
    </alternativeName>
</protein>
<evidence type="ECO:0000259" key="12">
    <source>
        <dbReference type="Pfam" id="PF02581"/>
    </source>
</evidence>
<evidence type="ECO:0000256" key="7">
    <source>
        <dbReference type="ARBA" id="ARBA00047851"/>
    </source>
</evidence>
<comment type="similarity">
    <text evidence="9 10">Belongs to the thiamine-phosphate synthase family.</text>
</comment>
<evidence type="ECO:0000313" key="13">
    <source>
        <dbReference type="EMBL" id="MBM7038617.1"/>
    </source>
</evidence>
<comment type="caution">
    <text evidence="13">The sequence shown here is derived from an EMBL/GenBank/DDBJ whole genome shotgun (WGS) entry which is preliminary data.</text>
</comment>
<dbReference type="Proteomes" id="UP000809621">
    <property type="component" value="Unassembled WGS sequence"/>
</dbReference>
<evidence type="ECO:0000256" key="10">
    <source>
        <dbReference type="RuleBase" id="RU003826"/>
    </source>
</evidence>
<dbReference type="InterPro" id="IPR036206">
    <property type="entry name" value="ThiamineP_synth_sf"/>
</dbReference>
<gene>
    <name evidence="9 13" type="primary">thiE</name>
    <name evidence="13" type="ORF">JQC93_19760</name>
</gene>
<dbReference type="InterPro" id="IPR034291">
    <property type="entry name" value="TMP_synthase"/>
</dbReference>
<sequence>MIDPSLTVDGDSFNGHLQDIELLIESAGLLFEPHAVTSIEMGDSSLFIQRGEHQWRIGSSLLGHQNLESHEVYVDFEPSEQSRVDATAVECTYIAVGVYSAKTTFDRVLSSDGASLAKVEARDLDRSRQWQYLGYVVGLIVHQFAFDDAVLIARSLLDVSRGTWPISYAQFARTHEPTKQISIGKAESDSQATLPFPKLIHQDIGLYPVVESVEWVKKLLELGVKTLQLRIKDPAVPHLEESIKDAIDEAKRYGAQLFINDYWELACKYNAYGVHLGQEDLLTADLVLLKKKQVRLGLSTHGYYELLRAASLSPSYIALGHIFPTTTKQMPSLPQGLNRLKRYQELVNTLPTAQRLEVGYPTVAIGGINLENASKVLKCGVTTVAVVRAVTESLDLSKTLDQFGQLLERPRGDSDANG</sequence>
<evidence type="ECO:0000256" key="8">
    <source>
        <dbReference type="ARBA" id="ARBA00047883"/>
    </source>
</evidence>
<comment type="pathway">
    <text evidence="1 9 11">Cofactor biosynthesis; thiamine diphosphate biosynthesis; thiamine phosphate from 4-amino-2-methyl-5-diphosphomethylpyrimidine and 4-methyl-5-(2-phosphoethyl)-thiazole: step 1/1.</text>
</comment>
<dbReference type="PANTHER" id="PTHR20857:SF15">
    <property type="entry name" value="THIAMINE-PHOSPHATE SYNTHASE"/>
    <property type="match status" value="1"/>
</dbReference>
<dbReference type="Pfam" id="PF02581">
    <property type="entry name" value="TMP-TENI"/>
    <property type="match status" value="1"/>
</dbReference>
<feature type="binding site" evidence="9">
    <location>
        <position position="280"/>
    </location>
    <ligand>
        <name>Mg(2+)</name>
        <dbReference type="ChEBI" id="CHEBI:18420"/>
    </ligand>
</feature>
<reference evidence="13 14" key="1">
    <citation type="submission" date="2021-02" db="EMBL/GenBank/DDBJ databases">
        <authorList>
            <person name="Park J.-S."/>
        </authorList>
    </citation>
    <scope>NUCLEOTIDE SEQUENCE [LARGE SCALE GENOMIC DNA]</scope>
    <source>
        <strain evidence="13 14">188UL20-2</strain>
    </source>
</reference>
<evidence type="ECO:0000256" key="5">
    <source>
        <dbReference type="ARBA" id="ARBA00022977"/>
    </source>
</evidence>
<dbReference type="EC" id="2.5.1.3" evidence="9"/>
<dbReference type="InterPro" id="IPR022998">
    <property type="entry name" value="ThiamineP_synth_TenI"/>
</dbReference>
<feature type="binding site" evidence="9">
    <location>
        <position position="328"/>
    </location>
    <ligand>
        <name>4-amino-2-methyl-5-(diphosphooxymethyl)pyrimidine</name>
        <dbReference type="ChEBI" id="CHEBI:57841"/>
    </ligand>
</feature>
<keyword evidence="14" id="KW-1185">Reference proteome</keyword>
<comment type="catalytic activity">
    <reaction evidence="7 9 10">
        <text>2-(2-carboxy-4-methylthiazol-5-yl)ethyl phosphate + 4-amino-2-methyl-5-(diphosphooxymethyl)pyrimidine + 2 H(+) = thiamine phosphate + CO2 + diphosphate</text>
        <dbReference type="Rhea" id="RHEA:47848"/>
        <dbReference type="ChEBI" id="CHEBI:15378"/>
        <dbReference type="ChEBI" id="CHEBI:16526"/>
        <dbReference type="ChEBI" id="CHEBI:33019"/>
        <dbReference type="ChEBI" id="CHEBI:37575"/>
        <dbReference type="ChEBI" id="CHEBI:57841"/>
        <dbReference type="ChEBI" id="CHEBI:62890"/>
        <dbReference type="EC" id="2.5.1.3"/>
    </reaction>
</comment>
<dbReference type="SUPFAM" id="SSF51391">
    <property type="entry name" value="Thiamin phosphate synthase"/>
    <property type="match status" value="1"/>
</dbReference>
<feature type="binding site" evidence="9">
    <location>
        <position position="260"/>
    </location>
    <ligand>
        <name>4-amino-2-methyl-5-(diphosphooxymethyl)pyrimidine</name>
        <dbReference type="ChEBI" id="CHEBI:57841"/>
    </ligand>
</feature>
<feature type="binding site" evidence="9">
    <location>
        <begin position="228"/>
        <end position="232"/>
    </location>
    <ligand>
        <name>4-amino-2-methyl-5-(diphosphooxymethyl)pyrimidine</name>
        <dbReference type="ChEBI" id="CHEBI:57841"/>
    </ligand>
</feature>
<comment type="catalytic activity">
    <reaction evidence="8 9 10">
        <text>2-[(2R,5Z)-2-carboxy-4-methylthiazol-5(2H)-ylidene]ethyl phosphate + 4-amino-2-methyl-5-(diphosphooxymethyl)pyrimidine + 2 H(+) = thiamine phosphate + CO2 + diphosphate</text>
        <dbReference type="Rhea" id="RHEA:47844"/>
        <dbReference type="ChEBI" id="CHEBI:15378"/>
        <dbReference type="ChEBI" id="CHEBI:16526"/>
        <dbReference type="ChEBI" id="CHEBI:33019"/>
        <dbReference type="ChEBI" id="CHEBI:37575"/>
        <dbReference type="ChEBI" id="CHEBI:57841"/>
        <dbReference type="ChEBI" id="CHEBI:62899"/>
        <dbReference type="EC" id="2.5.1.3"/>
    </reaction>
</comment>
<evidence type="ECO:0000256" key="2">
    <source>
        <dbReference type="ARBA" id="ARBA00022679"/>
    </source>
</evidence>
<dbReference type="PANTHER" id="PTHR20857">
    <property type="entry name" value="THIAMINE-PHOSPHATE PYROPHOSPHORYLASE"/>
    <property type="match status" value="1"/>
</dbReference>
<keyword evidence="5 9" id="KW-0784">Thiamine biosynthesis</keyword>
<dbReference type="CDD" id="cd00564">
    <property type="entry name" value="TMP_TenI"/>
    <property type="match status" value="1"/>
</dbReference>
<comment type="catalytic activity">
    <reaction evidence="6 9 10">
        <text>4-methyl-5-(2-phosphooxyethyl)-thiazole + 4-amino-2-methyl-5-(diphosphooxymethyl)pyrimidine + H(+) = thiamine phosphate + diphosphate</text>
        <dbReference type="Rhea" id="RHEA:22328"/>
        <dbReference type="ChEBI" id="CHEBI:15378"/>
        <dbReference type="ChEBI" id="CHEBI:33019"/>
        <dbReference type="ChEBI" id="CHEBI:37575"/>
        <dbReference type="ChEBI" id="CHEBI:57841"/>
        <dbReference type="ChEBI" id="CHEBI:58296"/>
        <dbReference type="EC" id="2.5.1.3"/>
    </reaction>
</comment>
<dbReference type="HAMAP" id="MF_00097">
    <property type="entry name" value="TMP_synthase"/>
    <property type="match status" value="1"/>
</dbReference>
<evidence type="ECO:0000313" key="14">
    <source>
        <dbReference type="Proteomes" id="UP000809621"/>
    </source>
</evidence>
<accession>A0ABS2HPL8</accession>
<feature type="binding site" evidence="9">
    <location>
        <begin position="325"/>
        <end position="327"/>
    </location>
    <ligand>
        <name>2-[(2R,5Z)-2-carboxy-4-methylthiazol-5(2H)-ylidene]ethyl phosphate</name>
        <dbReference type="ChEBI" id="CHEBI:62899"/>
    </ligand>
</feature>
<dbReference type="RefSeq" id="WP_205160049.1">
    <property type="nucleotide sequence ID" value="NZ_JAFEUM010000014.1"/>
</dbReference>
<evidence type="ECO:0000256" key="9">
    <source>
        <dbReference type="HAMAP-Rule" id="MF_00097"/>
    </source>
</evidence>
<feature type="binding site" evidence="9">
    <location>
        <position position="261"/>
    </location>
    <ligand>
        <name>Mg(2+)</name>
        <dbReference type="ChEBI" id="CHEBI:18420"/>
    </ligand>
</feature>
<comment type="caution">
    <text evidence="9">Lacks conserved residue(s) required for the propagation of feature annotation.</text>
</comment>
<feature type="binding site" evidence="9">
    <location>
        <position position="299"/>
    </location>
    <ligand>
        <name>4-amino-2-methyl-5-(diphosphooxymethyl)pyrimidine</name>
        <dbReference type="ChEBI" id="CHEBI:57841"/>
    </ligand>
</feature>
<dbReference type="Gene3D" id="3.20.20.70">
    <property type="entry name" value="Aldolase class I"/>
    <property type="match status" value="1"/>
</dbReference>
<keyword evidence="2 9" id="KW-0808">Transferase</keyword>
<keyword evidence="4 9" id="KW-0460">Magnesium</keyword>
<evidence type="ECO:0000256" key="1">
    <source>
        <dbReference type="ARBA" id="ARBA00005165"/>
    </source>
</evidence>
<organism evidence="13 14">
    <name type="scientific">Vibrio ulleungensis</name>
    <dbReference type="NCBI Taxonomy" id="2807619"/>
    <lineage>
        <taxon>Bacteria</taxon>
        <taxon>Pseudomonadati</taxon>
        <taxon>Pseudomonadota</taxon>
        <taxon>Gammaproteobacteria</taxon>
        <taxon>Vibrionales</taxon>
        <taxon>Vibrionaceae</taxon>
        <taxon>Vibrio</taxon>
    </lineage>
</organism>